<keyword evidence="1" id="KW-0614">Plasmid</keyword>
<protein>
    <submittedName>
        <fullName evidence="1">Uncharacterized protein</fullName>
    </submittedName>
</protein>
<name>V9M6C1_9GAMM</name>
<dbReference type="EMBL" id="JX101647">
    <property type="protein sequence ID" value="AGC70718.1"/>
    <property type="molecule type" value="Genomic_DNA"/>
</dbReference>
<accession>V9M6C1</accession>
<dbReference type="AlphaFoldDB" id="V9M6C1"/>
<reference evidence="1" key="1">
    <citation type="submission" date="2012-05" db="EMBL/GenBank/DDBJ databases">
        <title>Sequencing and Analysis of an oxa-58 oxacillinase-encoding plasmid from Acinetobacter spp.</title>
        <authorList>
            <person name="Peng S.-M."/>
            <person name="Liao T.-L."/>
            <person name="Lin A.-C."/>
            <person name="Huang T.-W."/>
            <person name="Lauderdale T.-L."/>
            <person name="Chen Y.-T."/>
        </authorList>
    </citation>
    <scope>NUCLEOTIDE SEQUENCE</scope>
    <source>
        <strain evidence="1">M131</strain>
        <plasmid evidence="1">pM131-2</plasmid>
    </source>
</reference>
<proteinExistence type="predicted"/>
<geneLocation type="plasmid" evidence="1">
    <name>pM131-2</name>
</geneLocation>
<evidence type="ECO:0000313" key="1">
    <source>
        <dbReference type="EMBL" id="AGC70718.1"/>
    </source>
</evidence>
<organism evidence="1">
    <name type="scientific">Acinetobacter sp. M131</name>
    <dbReference type="NCBI Taxonomy" id="1280052"/>
    <lineage>
        <taxon>Bacteria</taxon>
        <taxon>Pseudomonadati</taxon>
        <taxon>Pseudomonadota</taxon>
        <taxon>Gammaproteobacteria</taxon>
        <taxon>Moraxellales</taxon>
        <taxon>Moraxellaceae</taxon>
        <taxon>Acinetobacter</taxon>
    </lineage>
</organism>
<sequence length="187" mass="21525">MNKALLSSHHPVRARAFLFWHIDSAHQYSRHQRHPHFRAACLLTYLRRCPLYRLRRIQSEAPSSLALAIHVDFGKSSLAPQAETGKRLRKVKLPRSSLSRMLHRRRESSKIFDFGVLRRTPFPAASLSSNSSHQASHRFRTSSGGRFQYLRHHGHVWSSSTEVGNSESDIAFIDSTLLFFGVLRLRN</sequence>